<dbReference type="InterPro" id="IPR036412">
    <property type="entry name" value="HAD-like_sf"/>
</dbReference>
<evidence type="ECO:0000313" key="2">
    <source>
        <dbReference type="Proteomes" id="UP000038009"/>
    </source>
</evidence>
<protein>
    <submittedName>
        <fullName evidence="1">Putative polynucleotide kinase 3'-phosphatase</fullName>
    </submittedName>
</protein>
<dbReference type="PANTHER" id="PTHR12083:SF9">
    <property type="entry name" value="BIFUNCTIONAL POLYNUCLEOTIDE PHOSPHATASE_KINASE"/>
    <property type="match status" value="1"/>
</dbReference>
<dbReference type="GO" id="GO:0003690">
    <property type="term" value="F:double-stranded DNA binding"/>
    <property type="evidence" value="ECO:0007669"/>
    <property type="project" value="TreeGrafter"/>
</dbReference>
<name>A0A0N0P8B7_LEPSE</name>
<reference evidence="1 2" key="1">
    <citation type="journal article" date="2015" name="PLoS Pathog.">
        <title>Leptomonas seymouri: Adaptations to the Dixenous Life Cycle Analyzed by Genome Sequencing, Transcriptome Profiling and Co-infection with Leishmania donovani.</title>
        <authorList>
            <person name="Kraeva N."/>
            <person name="Butenko A."/>
            <person name="Hlavacova J."/>
            <person name="Kostygov A."/>
            <person name="Myskova J."/>
            <person name="Grybchuk D."/>
            <person name="Lestinova T."/>
            <person name="Votypka J."/>
            <person name="Volf P."/>
            <person name="Opperdoes F."/>
            <person name="Flegontov P."/>
            <person name="Lukes J."/>
            <person name="Yurchenko V."/>
        </authorList>
    </citation>
    <scope>NUCLEOTIDE SEQUENCE [LARGE SCALE GENOMIC DNA]</scope>
    <source>
        <strain evidence="1 2">ATCC 30220</strain>
    </source>
</reference>
<dbReference type="PANTHER" id="PTHR12083">
    <property type="entry name" value="BIFUNCTIONAL POLYNUCLEOTIDE PHOSPHATASE/KINASE"/>
    <property type="match status" value="1"/>
</dbReference>
<dbReference type="VEuPathDB" id="TriTrypDB:Lsey_0017_0480"/>
<dbReference type="AlphaFoldDB" id="A0A0N0P8B7"/>
<dbReference type="Gene3D" id="3.40.50.300">
    <property type="entry name" value="P-loop containing nucleotide triphosphate hydrolases"/>
    <property type="match status" value="1"/>
</dbReference>
<accession>A0A0N0P8B7</accession>
<sequence length="519" mass="57057">MMPTTRKRQRSSSLTLSTAAQAAACRCNAEWEALKNSSVLLLPPTISIVKEALHKLNDHAASVVVKIAAFDMDDTLIKPASGGVFSKDDPTDWQWVHPEVRSRLQYLHRSGFLIVLCSNQMGIGKGSAWNAAKADAIEAKVVLLSRDAAVPLCACVATRNDAWRKPSPHMWQLLVARVEQCVRDICLSSDAEMKADVAVDCEAYSFYVGDAAGRSTPTLAGRKKDFSCSDRQFAYNLQLPFFTPEQIFTSEIGHLLQEDMRTTRFGETESSVGAKRPSYRVSTALLRESVPSPGAFSTSEFSWGDVSPEALQTLPRTYAQLLVKAITPTAVKTISLPSTPPFFALPGQQELIILVGFPGCGKSSFYHRHLQPYGYCRVNRDTLQTRVKCIRAAEEYWALGRSVVVDNTNPTAADRQAYIDIVKKHTQKKAATALLCPVRIFYFTHTRGLASHMDAVRAYVEGVPRVPPIAYNVFQSKLELSMTTEDVAALGIEAVWAIPPVACFDDAPAGTGKAFYLLL</sequence>
<dbReference type="Gene3D" id="3.40.50.1000">
    <property type="entry name" value="HAD superfamily/HAD-like"/>
    <property type="match status" value="1"/>
</dbReference>
<dbReference type="InterPro" id="IPR013954">
    <property type="entry name" value="PNK3P"/>
</dbReference>
<dbReference type="GO" id="GO:0046404">
    <property type="term" value="F:ATP-dependent polydeoxyribonucleotide 5'-hydroxyl-kinase activity"/>
    <property type="evidence" value="ECO:0007669"/>
    <property type="project" value="TreeGrafter"/>
</dbReference>
<keyword evidence="1" id="KW-0808">Transferase</keyword>
<dbReference type="InterPro" id="IPR006551">
    <property type="entry name" value="Polynucleotide_phosphatase"/>
</dbReference>
<keyword evidence="2" id="KW-1185">Reference proteome</keyword>
<dbReference type="OMA" id="IDMQNAT"/>
<dbReference type="InterPro" id="IPR006549">
    <property type="entry name" value="HAD-SF_hydro_IIIA"/>
</dbReference>
<organism evidence="1 2">
    <name type="scientific">Leptomonas seymouri</name>
    <dbReference type="NCBI Taxonomy" id="5684"/>
    <lineage>
        <taxon>Eukaryota</taxon>
        <taxon>Discoba</taxon>
        <taxon>Euglenozoa</taxon>
        <taxon>Kinetoplastea</taxon>
        <taxon>Metakinetoplastina</taxon>
        <taxon>Trypanosomatida</taxon>
        <taxon>Trypanosomatidae</taxon>
        <taxon>Leishmaniinae</taxon>
        <taxon>Leptomonas</taxon>
    </lineage>
</organism>
<dbReference type="InterPro" id="IPR023214">
    <property type="entry name" value="HAD_sf"/>
</dbReference>
<dbReference type="GO" id="GO:0046403">
    <property type="term" value="F:polynucleotide 3'-phosphatase activity"/>
    <property type="evidence" value="ECO:0007669"/>
    <property type="project" value="TreeGrafter"/>
</dbReference>
<dbReference type="OrthoDB" id="19045at2759"/>
<dbReference type="NCBIfam" id="TIGR01662">
    <property type="entry name" value="HAD-SF-IIIA"/>
    <property type="match status" value="1"/>
</dbReference>
<evidence type="ECO:0000313" key="1">
    <source>
        <dbReference type="EMBL" id="KPI89769.1"/>
    </source>
</evidence>
<dbReference type="Proteomes" id="UP000038009">
    <property type="component" value="Unassembled WGS sequence"/>
</dbReference>
<dbReference type="InterPro" id="IPR027417">
    <property type="entry name" value="P-loop_NTPase"/>
</dbReference>
<comment type="caution">
    <text evidence="1">The sequence shown here is derived from an EMBL/GenBank/DDBJ whole genome shotgun (WGS) entry which is preliminary data.</text>
</comment>
<gene>
    <name evidence="1" type="ORF">ABL78_1149</name>
</gene>
<dbReference type="SUPFAM" id="SSF56784">
    <property type="entry name" value="HAD-like"/>
    <property type="match status" value="1"/>
</dbReference>
<dbReference type="SUPFAM" id="SSF52540">
    <property type="entry name" value="P-loop containing nucleoside triphosphate hydrolases"/>
    <property type="match status" value="1"/>
</dbReference>
<dbReference type="Pfam" id="PF13671">
    <property type="entry name" value="AAA_33"/>
    <property type="match status" value="1"/>
</dbReference>
<dbReference type="NCBIfam" id="TIGR01664">
    <property type="entry name" value="DNA-3'-Pase"/>
    <property type="match status" value="1"/>
</dbReference>
<dbReference type="EMBL" id="LJSK01000017">
    <property type="protein sequence ID" value="KPI89769.1"/>
    <property type="molecule type" value="Genomic_DNA"/>
</dbReference>
<dbReference type="Pfam" id="PF08645">
    <property type="entry name" value="PNK3P"/>
    <property type="match status" value="1"/>
</dbReference>
<dbReference type="GO" id="GO:0006281">
    <property type="term" value="P:DNA repair"/>
    <property type="evidence" value="ECO:0007669"/>
    <property type="project" value="TreeGrafter"/>
</dbReference>
<proteinExistence type="predicted"/>
<keyword evidence="1" id="KW-0418">Kinase</keyword>